<reference evidence="3" key="1">
    <citation type="submission" date="2020-05" db="EMBL/GenBank/DDBJ databases">
        <authorList>
            <person name="Chiriac C."/>
            <person name="Salcher M."/>
            <person name="Ghai R."/>
            <person name="Kavagutti S V."/>
        </authorList>
    </citation>
    <scope>NUCLEOTIDE SEQUENCE</scope>
</reference>
<gene>
    <name evidence="3" type="ORF">UFOPK2625_00239</name>
</gene>
<protein>
    <submittedName>
        <fullName evidence="3">Unannotated protein</fullName>
    </submittedName>
</protein>
<feature type="transmembrane region" description="Helical" evidence="2">
    <location>
        <begin position="12"/>
        <end position="29"/>
    </location>
</feature>
<evidence type="ECO:0000256" key="1">
    <source>
        <dbReference type="SAM" id="MobiDB-lite"/>
    </source>
</evidence>
<proteinExistence type="predicted"/>
<dbReference type="EMBL" id="CAEZXZ010000020">
    <property type="protein sequence ID" value="CAB4695848.1"/>
    <property type="molecule type" value="Genomic_DNA"/>
</dbReference>
<feature type="transmembrane region" description="Helical" evidence="2">
    <location>
        <begin position="136"/>
        <end position="157"/>
    </location>
</feature>
<keyword evidence="2" id="KW-0472">Membrane</keyword>
<feature type="region of interest" description="Disordered" evidence="1">
    <location>
        <begin position="425"/>
        <end position="449"/>
    </location>
</feature>
<accession>A0A6J6PHF0</accession>
<keyword evidence="2" id="KW-0812">Transmembrane</keyword>
<evidence type="ECO:0000256" key="2">
    <source>
        <dbReference type="SAM" id="Phobius"/>
    </source>
</evidence>
<feature type="transmembrane region" description="Helical" evidence="2">
    <location>
        <begin position="41"/>
        <end position="58"/>
    </location>
</feature>
<sequence>MNLTAELTSRGAGFAFGLLLFTMTSLSLLRTVVVPRNLRSLITDLVIAAVVGASRLAAKLSRTYMGRDAALAWAGPLIIIALLITWLMCYIFAYGFLIYGISGQPLGASIVQSGSSLLTLGFAYDNGSSNATLLDFFAAITGPVVIALMIGYLPALYQTFIDREVPVTLMATDAGEPAWGPELLSRISLAKSLPDLPMHLGKWAPWAAKLRMTHITYPMLMYVRSGRGTRHFLVSLLSAMDASALMIALNASLPRTPAYVTLLHGSESVQTLYVFFAANKSRLYYVPFRSLWARKVTSGSQVRPEQLKVPARDAAIAAVHEAAATDTSNALAETRFNRFTSAETMTSTLTRTEFDYAVDILRRSDFPIEVEIEDAWEMFRRIRATYEFPMYALLRRLDATPAPWTGPRDTPTPVMWPTLATDVLAQNKAANAKSPDVSSDPPAPDAPNP</sequence>
<feature type="transmembrane region" description="Helical" evidence="2">
    <location>
        <begin position="232"/>
        <end position="253"/>
    </location>
</feature>
<name>A0A6J6PHF0_9ZZZZ</name>
<feature type="transmembrane region" description="Helical" evidence="2">
    <location>
        <begin position="70"/>
        <end position="99"/>
    </location>
</feature>
<dbReference type="AlphaFoldDB" id="A0A6J6PHF0"/>
<keyword evidence="2" id="KW-1133">Transmembrane helix</keyword>
<organism evidence="3">
    <name type="scientific">freshwater metagenome</name>
    <dbReference type="NCBI Taxonomy" id="449393"/>
    <lineage>
        <taxon>unclassified sequences</taxon>
        <taxon>metagenomes</taxon>
        <taxon>ecological metagenomes</taxon>
    </lineage>
</organism>
<evidence type="ECO:0000313" key="3">
    <source>
        <dbReference type="EMBL" id="CAB4695848.1"/>
    </source>
</evidence>